<comment type="caution">
    <text evidence="1">The sequence shown here is derived from an EMBL/GenBank/DDBJ whole genome shotgun (WGS) entry which is preliminary data.</text>
</comment>
<evidence type="ECO:0000313" key="2">
    <source>
        <dbReference type="Proteomes" id="UP001430637"/>
    </source>
</evidence>
<dbReference type="Proteomes" id="UP001430637">
    <property type="component" value="Unassembled WGS sequence"/>
</dbReference>
<dbReference type="RefSeq" id="WP_227621775.1">
    <property type="nucleotide sequence ID" value="NZ_JAJEQL010000042.1"/>
</dbReference>
<name>A0ABS8FAX7_9FIRM</name>
<organism evidence="1 2">
    <name type="scientific">Faecalibacterium butyricigenerans</name>
    <dbReference type="NCBI Taxonomy" id="1851427"/>
    <lineage>
        <taxon>Bacteria</taxon>
        <taxon>Bacillati</taxon>
        <taxon>Bacillota</taxon>
        <taxon>Clostridia</taxon>
        <taxon>Eubacteriales</taxon>
        <taxon>Oscillospiraceae</taxon>
        <taxon>Faecalibacterium</taxon>
    </lineage>
</organism>
<dbReference type="EMBL" id="JAJEQL010000042">
    <property type="protein sequence ID" value="MCC2200376.1"/>
    <property type="molecule type" value="Genomic_DNA"/>
</dbReference>
<evidence type="ECO:0000313" key="1">
    <source>
        <dbReference type="EMBL" id="MCC2200376.1"/>
    </source>
</evidence>
<accession>A0ABS8FAX7</accession>
<feature type="non-terminal residue" evidence="1">
    <location>
        <position position="1"/>
    </location>
</feature>
<keyword evidence="2" id="KW-1185">Reference proteome</keyword>
<protein>
    <submittedName>
        <fullName evidence="1">Uncharacterized protein</fullName>
    </submittedName>
</protein>
<sequence>ALLLAETRKSFFCLSAWRSSIIPHHRPLCKSFLQVFCSFLPLHFFTSFLRRFGLFFAFILPYYNIKAERALSGLSAQKTPALFPVLFSHQK</sequence>
<proteinExistence type="predicted"/>
<reference evidence="1" key="1">
    <citation type="submission" date="2021-10" db="EMBL/GenBank/DDBJ databases">
        <title>Anaerobic single-cell dispensing facilitates the cultivation of human gut bacteria.</title>
        <authorList>
            <person name="Afrizal A."/>
        </authorList>
    </citation>
    <scope>NUCLEOTIDE SEQUENCE</scope>
    <source>
        <strain evidence="1">CLA-AA-H233</strain>
    </source>
</reference>
<gene>
    <name evidence="1" type="ORF">LKD23_11545</name>
</gene>